<dbReference type="STRING" id="908809.ABG79_01833"/>
<dbReference type="EMBL" id="LKHP01000011">
    <property type="protein sequence ID" value="KRQ86321.1"/>
    <property type="molecule type" value="Genomic_DNA"/>
</dbReference>
<organism evidence="2 3">
    <name type="scientific">Caloramator mitchellensis</name>
    <dbReference type="NCBI Taxonomy" id="908809"/>
    <lineage>
        <taxon>Bacteria</taxon>
        <taxon>Bacillati</taxon>
        <taxon>Bacillota</taxon>
        <taxon>Clostridia</taxon>
        <taxon>Eubacteriales</taxon>
        <taxon>Clostridiaceae</taxon>
        <taxon>Caloramator</taxon>
    </lineage>
</organism>
<dbReference type="Proteomes" id="UP000052015">
    <property type="component" value="Unassembled WGS sequence"/>
</dbReference>
<name>A0A0R3JS58_CALMK</name>
<reference evidence="2 3" key="1">
    <citation type="submission" date="2015-09" db="EMBL/GenBank/DDBJ databases">
        <title>Draft genome sequence of a Caloramator mitchellensis, a moderate thermophile from the Great Artesian Basin of Australia.</title>
        <authorList>
            <person name="Patel B.K."/>
        </authorList>
    </citation>
    <scope>NUCLEOTIDE SEQUENCE [LARGE SCALE GENOMIC DNA]</scope>
    <source>
        <strain evidence="2 3">VF08</strain>
    </source>
</reference>
<feature type="signal peptide" evidence="1">
    <location>
        <begin position="1"/>
        <end position="21"/>
    </location>
</feature>
<dbReference type="AlphaFoldDB" id="A0A0R3JS58"/>
<accession>A0A0R3JS58</accession>
<keyword evidence="3" id="KW-1185">Reference proteome</keyword>
<dbReference type="PROSITE" id="PS51257">
    <property type="entry name" value="PROKAR_LIPOPROTEIN"/>
    <property type="match status" value="1"/>
</dbReference>
<evidence type="ECO:0008006" key="4">
    <source>
        <dbReference type="Google" id="ProtNLM"/>
    </source>
</evidence>
<dbReference type="RefSeq" id="WP_057979158.1">
    <property type="nucleotide sequence ID" value="NZ_LKHP01000011.1"/>
</dbReference>
<sequence length="215" mass="24464">MKKIFLVLTLAISLLLSACSATDVVGKNSKSSFKKLYEKNVDSIGFVSNKQRFVFSLPSNETFEWGTNFKGNKSDIVFEVDATPFINAGLDTNKLPEYIKYDGKKLIFNFDISENDIKSDQKDGAVTFSSIIDKHRDLIGYHEELQHFGLTLKEGYKVEWAKDVDTNDKDLVLILNPGELKEMGVDVNKVEGWTFTKMKEMDKEVELLLKPFDLK</sequence>
<feature type="chain" id="PRO_5006441568" description="Lipoprotein" evidence="1">
    <location>
        <begin position="22"/>
        <end position="215"/>
    </location>
</feature>
<comment type="caution">
    <text evidence="2">The sequence shown here is derived from an EMBL/GenBank/DDBJ whole genome shotgun (WGS) entry which is preliminary data.</text>
</comment>
<keyword evidence="1" id="KW-0732">Signal</keyword>
<dbReference type="OrthoDB" id="2830261at2"/>
<protein>
    <recommendedName>
        <fullName evidence="4">Lipoprotein</fullName>
    </recommendedName>
</protein>
<gene>
    <name evidence="2" type="ORF">ABG79_01833</name>
</gene>
<proteinExistence type="predicted"/>
<evidence type="ECO:0000256" key="1">
    <source>
        <dbReference type="SAM" id="SignalP"/>
    </source>
</evidence>
<evidence type="ECO:0000313" key="2">
    <source>
        <dbReference type="EMBL" id="KRQ86321.1"/>
    </source>
</evidence>
<evidence type="ECO:0000313" key="3">
    <source>
        <dbReference type="Proteomes" id="UP000052015"/>
    </source>
</evidence>